<reference evidence="2 3" key="1">
    <citation type="submission" date="2016-02" db="EMBL/GenBank/DDBJ databases">
        <title>Complete genome sequence of Halocynthiibacter arcticus PAMC 20958t from arctic marine sediment.</title>
        <authorList>
            <person name="Lee Y.M."/>
            <person name="Baek K."/>
            <person name="Lee H.K."/>
            <person name="Shin S.C."/>
        </authorList>
    </citation>
    <scope>NUCLEOTIDE SEQUENCE [LARGE SCALE GENOMIC DNA]</scope>
    <source>
        <strain evidence="2">PAMC 20958</strain>
    </source>
</reference>
<evidence type="ECO:0000313" key="3">
    <source>
        <dbReference type="Proteomes" id="UP000070371"/>
    </source>
</evidence>
<dbReference type="OrthoDB" id="7833467at2"/>
<keyword evidence="1" id="KW-0812">Transmembrane</keyword>
<evidence type="ECO:0000313" key="2">
    <source>
        <dbReference type="EMBL" id="AML51219.1"/>
    </source>
</evidence>
<keyword evidence="1" id="KW-0472">Membrane</keyword>
<gene>
    <name evidence="2" type="ORF">RC74_08100</name>
</gene>
<feature type="transmembrane region" description="Helical" evidence="1">
    <location>
        <begin position="30"/>
        <end position="49"/>
    </location>
</feature>
<dbReference type="EMBL" id="CP014327">
    <property type="protein sequence ID" value="AML51219.1"/>
    <property type="molecule type" value="Genomic_DNA"/>
</dbReference>
<evidence type="ECO:0000256" key="1">
    <source>
        <dbReference type="SAM" id="Phobius"/>
    </source>
</evidence>
<sequence>MAGTEKQETLDLGVSSQRATAAGLSRPEKLAVALSAVWMVGVAAIVLMSQGDTAAAQLESLRFIMTLVAVFLPVAVVWVGVLSARSARTIRDEGARLQASIDAMRLSYVAQQQSVTLANIPSVVEKLDQIVSAQRQTESTIATFATSRPASAPAPMLIKSAALTTARQSYDAQPTLALGTSSEDIAPPLSKADFIRAVNFPENAEDKEGFAALRRALKDREASRLIQSAQDVLTLLSQDGIYMDDLRPDRARPDIWRQFANGERGRTVAVIGGIRDRSCLALTAGRMRQDPIFRDTSHHFLRQFDKTFSVFEADATDMEIAEITDTRTARAFMLLGRVSGTFD</sequence>
<dbReference type="Proteomes" id="UP000070371">
    <property type="component" value="Chromosome"/>
</dbReference>
<dbReference type="STRING" id="1579316.RC74_08100"/>
<dbReference type="AlphaFoldDB" id="A0A126V0K5"/>
<keyword evidence="3" id="KW-1185">Reference proteome</keyword>
<accession>A0A126V0K5</accession>
<keyword evidence="1" id="KW-1133">Transmembrane helix</keyword>
<protein>
    <submittedName>
        <fullName evidence="2">Uncharacterized protein</fullName>
    </submittedName>
</protein>
<feature type="transmembrane region" description="Helical" evidence="1">
    <location>
        <begin position="61"/>
        <end position="81"/>
    </location>
</feature>
<dbReference type="RefSeq" id="WP_039001789.1">
    <property type="nucleotide sequence ID" value="NZ_CP014327.1"/>
</dbReference>
<dbReference type="KEGG" id="hat:RC74_08100"/>
<name>A0A126V0K5_9RHOB</name>
<organism evidence="2 3">
    <name type="scientific">Falsihalocynthiibacter arcticus</name>
    <dbReference type="NCBI Taxonomy" id="1579316"/>
    <lineage>
        <taxon>Bacteria</taxon>
        <taxon>Pseudomonadati</taxon>
        <taxon>Pseudomonadota</taxon>
        <taxon>Alphaproteobacteria</taxon>
        <taxon>Rhodobacterales</taxon>
        <taxon>Roseobacteraceae</taxon>
        <taxon>Falsihalocynthiibacter</taxon>
    </lineage>
</organism>
<proteinExistence type="predicted"/>